<dbReference type="Proteomes" id="UP001162891">
    <property type="component" value="Chromosome"/>
</dbReference>
<reference evidence="4" key="1">
    <citation type="journal article" date="2022" name="Int. J. Syst. Evol. Microbiol.">
        <title>Anaeromyxobacter oryzae sp. nov., Anaeromyxobacter diazotrophicus sp. nov. and Anaeromyxobacter paludicola sp. nov., isolated from paddy soils.</title>
        <authorList>
            <person name="Itoh H."/>
            <person name="Xu Z."/>
            <person name="Mise K."/>
            <person name="Masuda Y."/>
            <person name="Ushijima N."/>
            <person name="Hayakawa C."/>
            <person name="Shiratori Y."/>
            <person name="Senoo K."/>
        </authorList>
    </citation>
    <scope>NUCLEOTIDE SEQUENCE [LARGE SCALE GENOMIC DNA]</scope>
    <source>
        <strain evidence="4">Red232</strain>
    </source>
</reference>
<evidence type="ECO:0000256" key="2">
    <source>
        <dbReference type="SAM" id="Phobius"/>
    </source>
</evidence>
<name>A0ABM7WYZ3_9BACT</name>
<feature type="region of interest" description="Disordered" evidence="1">
    <location>
        <begin position="1"/>
        <end position="22"/>
    </location>
</feature>
<proteinExistence type="predicted"/>
<feature type="transmembrane region" description="Helical" evidence="2">
    <location>
        <begin position="58"/>
        <end position="79"/>
    </location>
</feature>
<keyword evidence="2" id="KW-1133">Transmembrane helix</keyword>
<keyword evidence="2" id="KW-0812">Transmembrane</keyword>
<keyword evidence="4" id="KW-1185">Reference proteome</keyword>
<accession>A0ABM7WYZ3</accession>
<evidence type="ECO:0000256" key="1">
    <source>
        <dbReference type="SAM" id="MobiDB-lite"/>
    </source>
</evidence>
<protein>
    <recommendedName>
        <fullName evidence="5">DUF3618 domain-containing protein</fullName>
    </recommendedName>
</protein>
<evidence type="ECO:0000313" key="3">
    <source>
        <dbReference type="EMBL" id="BDG04705.1"/>
    </source>
</evidence>
<dbReference type="EMBL" id="AP025591">
    <property type="protein sequence ID" value="BDG04705.1"/>
    <property type="molecule type" value="Genomic_DNA"/>
</dbReference>
<evidence type="ECO:0008006" key="5">
    <source>
        <dbReference type="Google" id="ProtNLM"/>
    </source>
</evidence>
<dbReference type="RefSeq" id="WP_248353168.1">
    <property type="nucleotide sequence ID" value="NZ_AP025591.1"/>
</dbReference>
<gene>
    <name evidence="3" type="ORF">AMOR_37010</name>
</gene>
<organism evidence="3 4">
    <name type="scientific">Anaeromyxobacter oryzae</name>
    <dbReference type="NCBI Taxonomy" id="2918170"/>
    <lineage>
        <taxon>Bacteria</taxon>
        <taxon>Pseudomonadati</taxon>
        <taxon>Myxococcota</taxon>
        <taxon>Myxococcia</taxon>
        <taxon>Myxococcales</taxon>
        <taxon>Cystobacterineae</taxon>
        <taxon>Anaeromyxobacteraceae</taxon>
        <taxon>Anaeromyxobacter</taxon>
    </lineage>
</organism>
<sequence>MGEGPDRVKNGSPGGGDVRRVSGEIESIRGELGALVAELDRRRHEAFDLGLQARRHPVVVAVAASAAALVLGGLIALAVRSRRERRRPSTRIRETRRALARLVEHPDRVAAEPSIPNKIVTAVAVAAGTAFAKRMIDRAVKSPPRVPQARPA</sequence>
<evidence type="ECO:0000313" key="4">
    <source>
        <dbReference type="Proteomes" id="UP001162891"/>
    </source>
</evidence>
<keyword evidence="2" id="KW-0472">Membrane</keyword>